<feature type="compositionally biased region" description="Basic residues" evidence="1">
    <location>
        <begin position="116"/>
        <end position="132"/>
    </location>
</feature>
<organism evidence="3 4">
    <name type="scientific">bacterium (Candidatus Blackallbacteria) CG17_big_fil_post_rev_8_21_14_2_50_48_46</name>
    <dbReference type="NCBI Taxonomy" id="2014261"/>
    <lineage>
        <taxon>Bacteria</taxon>
        <taxon>Candidatus Blackallbacteria</taxon>
    </lineage>
</organism>
<dbReference type="PROSITE" id="PS00745">
    <property type="entry name" value="RF_PROK_I"/>
    <property type="match status" value="1"/>
</dbReference>
<dbReference type="GO" id="GO:0004045">
    <property type="term" value="F:peptidyl-tRNA hydrolase activity"/>
    <property type="evidence" value="ECO:0007669"/>
    <property type="project" value="TreeGrafter"/>
</dbReference>
<accession>A0A2M7G881</accession>
<dbReference type="Proteomes" id="UP000231019">
    <property type="component" value="Unassembled WGS sequence"/>
</dbReference>
<dbReference type="GO" id="GO:0043022">
    <property type="term" value="F:ribosome binding"/>
    <property type="evidence" value="ECO:0007669"/>
    <property type="project" value="TreeGrafter"/>
</dbReference>
<evidence type="ECO:0000313" key="4">
    <source>
        <dbReference type="Proteomes" id="UP000231019"/>
    </source>
</evidence>
<dbReference type="PANTHER" id="PTHR47814">
    <property type="entry name" value="PEPTIDYL-TRNA HYDROLASE ARFB"/>
    <property type="match status" value="1"/>
</dbReference>
<dbReference type="Pfam" id="PF00472">
    <property type="entry name" value="RF-1"/>
    <property type="match status" value="1"/>
</dbReference>
<dbReference type="InterPro" id="IPR000352">
    <property type="entry name" value="Pep_chain_release_fac_I"/>
</dbReference>
<dbReference type="SUPFAM" id="SSF110916">
    <property type="entry name" value="Peptidyl-tRNA hydrolase domain-like"/>
    <property type="match status" value="1"/>
</dbReference>
<name>A0A2M7G881_9BACT</name>
<feature type="domain" description="Prokaryotic-type class I peptide chain release factors" evidence="2">
    <location>
        <begin position="22"/>
        <end position="38"/>
    </location>
</feature>
<proteinExistence type="predicted"/>
<reference evidence="3 4" key="1">
    <citation type="submission" date="2017-09" db="EMBL/GenBank/DDBJ databases">
        <title>Depth-based differentiation of microbial function through sediment-hosted aquifers and enrichment of novel symbionts in the deep terrestrial subsurface.</title>
        <authorList>
            <person name="Probst A.J."/>
            <person name="Ladd B."/>
            <person name="Jarett J.K."/>
            <person name="Geller-Mcgrath D.E."/>
            <person name="Sieber C.M."/>
            <person name="Emerson J.B."/>
            <person name="Anantharaman K."/>
            <person name="Thomas B.C."/>
            <person name="Malmstrom R."/>
            <person name="Stieglmeier M."/>
            <person name="Klingl A."/>
            <person name="Woyke T."/>
            <person name="Ryan C.M."/>
            <person name="Banfield J.F."/>
        </authorList>
    </citation>
    <scope>NUCLEOTIDE SEQUENCE [LARGE SCALE GENOMIC DNA]</scope>
    <source>
        <strain evidence="3">CG17_big_fil_post_rev_8_21_14_2_50_48_46</strain>
    </source>
</reference>
<gene>
    <name evidence="3" type="ORF">COW36_05865</name>
</gene>
<dbReference type="PANTHER" id="PTHR47814:SF1">
    <property type="entry name" value="PEPTIDYL-TRNA HYDROLASE ARFB"/>
    <property type="match status" value="1"/>
</dbReference>
<dbReference type="AlphaFoldDB" id="A0A2M7G881"/>
<dbReference type="Gene3D" id="3.30.160.20">
    <property type="match status" value="1"/>
</dbReference>
<dbReference type="GO" id="GO:0003747">
    <property type="term" value="F:translation release factor activity"/>
    <property type="evidence" value="ECO:0007669"/>
    <property type="project" value="InterPro"/>
</dbReference>
<keyword evidence="3" id="KW-0378">Hydrolase</keyword>
<dbReference type="GO" id="GO:0072344">
    <property type="term" value="P:rescue of stalled ribosome"/>
    <property type="evidence" value="ECO:0007669"/>
    <property type="project" value="TreeGrafter"/>
</dbReference>
<comment type="caution">
    <text evidence="3">The sequence shown here is derived from an EMBL/GenBank/DDBJ whole genome shotgun (WGS) entry which is preliminary data.</text>
</comment>
<protein>
    <submittedName>
        <fullName evidence="3">Aminoacyl-tRNA hydrolase</fullName>
    </submittedName>
</protein>
<evidence type="ECO:0000256" key="1">
    <source>
        <dbReference type="SAM" id="MobiDB-lite"/>
    </source>
</evidence>
<sequence>MDLIISDTLTIPDSEIEFSFARSGGPGGQNVNKVASKVILRFDLINSRVLNDEERWLIRQKLASRITHEGVLHLSAQSLRSQLANRKAVIQQLIQLLQEALEIPPERIPTRPTRASQRRRVVGKKLRGGLKKQRTEQDWESESGY</sequence>
<evidence type="ECO:0000313" key="3">
    <source>
        <dbReference type="EMBL" id="PIW18293.1"/>
    </source>
</evidence>
<evidence type="ECO:0000259" key="2">
    <source>
        <dbReference type="PROSITE" id="PS00745"/>
    </source>
</evidence>
<feature type="region of interest" description="Disordered" evidence="1">
    <location>
        <begin position="108"/>
        <end position="145"/>
    </location>
</feature>
<dbReference type="EMBL" id="PFFQ01000013">
    <property type="protein sequence ID" value="PIW18293.1"/>
    <property type="molecule type" value="Genomic_DNA"/>
</dbReference>
<dbReference type="NCBIfam" id="NF006718">
    <property type="entry name" value="PRK09256.1"/>
    <property type="match status" value="1"/>
</dbReference>